<dbReference type="SUPFAM" id="SSF160964">
    <property type="entry name" value="MalF N-terminal region-like"/>
    <property type="match status" value="1"/>
</dbReference>
<keyword evidence="3" id="KW-1003">Cell membrane</keyword>
<dbReference type="PANTHER" id="PTHR30193">
    <property type="entry name" value="ABC TRANSPORTER PERMEASE PROTEIN"/>
    <property type="match status" value="1"/>
</dbReference>
<evidence type="ECO:0000256" key="4">
    <source>
        <dbReference type="ARBA" id="ARBA00022692"/>
    </source>
</evidence>
<organism evidence="9 10">
    <name type="scientific">Salinispira pacifica</name>
    <dbReference type="NCBI Taxonomy" id="1307761"/>
    <lineage>
        <taxon>Bacteria</taxon>
        <taxon>Pseudomonadati</taxon>
        <taxon>Spirochaetota</taxon>
        <taxon>Spirochaetia</taxon>
        <taxon>Spirochaetales</taxon>
        <taxon>Spirochaetaceae</taxon>
        <taxon>Salinispira</taxon>
    </lineage>
</organism>
<feature type="transmembrane region" description="Helical" evidence="7">
    <location>
        <begin position="80"/>
        <end position="100"/>
    </location>
</feature>
<dbReference type="PATRIC" id="fig|1307761.3.peg.2945"/>
<evidence type="ECO:0000256" key="7">
    <source>
        <dbReference type="RuleBase" id="RU363032"/>
    </source>
</evidence>
<comment type="subcellular location">
    <subcellularLocation>
        <location evidence="1 7">Cell membrane</location>
        <topology evidence="1 7">Multi-pass membrane protein</topology>
    </subcellularLocation>
</comment>
<feature type="domain" description="ABC transmembrane type-1" evidence="8">
    <location>
        <begin position="134"/>
        <end position="352"/>
    </location>
</feature>
<evidence type="ECO:0000259" key="8">
    <source>
        <dbReference type="PROSITE" id="PS50928"/>
    </source>
</evidence>
<feature type="transmembrane region" description="Helical" evidence="7">
    <location>
        <begin position="228"/>
        <end position="250"/>
    </location>
</feature>
<feature type="transmembrane region" description="Helical" evidence="7">
    <location>
        <begin position="172"/>
        <end position="193"/>
    </location>
</feature>
<comment type="similarity">
    <text evidence="7">Belongs to the binding-protein-dependent transport system permease family.</text>
</comment>
<keyword evidence="2 7" id="KW-0813">Transport</keyword>
<dbReference type="Pfam" id="PF00528">
    <property type="entry name" value="BPD_transp_1"/>
    <property type="match status" value="1"/>
</dbReference>
<dbReference type="InterPro" id="IPR000515">
    <property type="entry name" value="MetI-like"/>
</dbReference>
<gene>
    <name evidence="9" type="ORF">L21SP2_2955</name>
</gene>
<dbReference type="STRING" id="1307761.L21SP2_2955"/>
<protein>
    <submittedName>
        <fullName evidence="9">ABC alpha-glucoside transporter, inner membrane subunit AglF</fullName>
    </submittedName>
</protein>
<dbReference type="InterPro" id="IPR035906">
    <property type="entry name" value="MetI-like_sf"/>
</dbReference>
<dbReference type="SUPFAM" id="SSF161098">
    <property type="entry name" value="MetI-like"/>
    <property type="match status" value="1"/>
</dbReference>
<evidence type="ECO:0000256" key="1">
    <source>
        <dbReference type="ARBA" id="ARBA00004651"/>
    </source>
</evidence>
<dbReference type="Proteomes" id="UP000018680">
    <property type="component" value="Chromosome"/>
</dbReference>
<dbReference type="PROSITE" id="PS50928">
    <property type="entry name" value="ABC_TM1"/>
    <property type="match status" value="1"/>
</dbReference>
<dbReference type="GO" id="GO:0005886">
    <property type="term" value="C:plasma membrane"/>
    <property type="evidence" value="ECO:0007669"/>
    <property type="project" value="UniProtKB-SubCell"/>
</dbReference>
<feature type="transmembrane region" description="Helical" evidence="7">
    <location>
        <begin position="39"/>
        <end position="60"/>
    </location>
</feature>
<dbReference type="PANTHER" id="PTHR30193:SF18">
    <property type="entry name" value="OSMOPROTECTIVE COMPOUNDS UPTAKE PERMEASE PROTEIN GGTC"/>
    <property type="match status" value="1"/>
</dbReference>
<dbReference type="KEGG" id="slr:L21SP2_2955"/>
<evidence type="ECO:0000256" key="2">
    <source>
        <dbReference type="ARBA" id="ARBA00022448"/>
    </source>
</evidence>
<evidence type="ECO:0000313" key="10">
    <source>
        <dbReference type="Proteomes" id="UP000018680"/>
    </source>
</evidence>
<accession>V5WMC3</accession>
<keyword evidence="6 7" id="KW-0472">Membrane</keyword>
<feature type="transmembrane region" description="Helical" evidence="7">
    <location>
        <begin position="329"/>
        <end position="348"/>
    </location>
</feature>
<feature type="transmembrane region" description="Helical" evidence="7">
    <location>
        <begin position="271"/>
        <end position="296"/>
    </location>
</feature>
<dbReference type="CDD" id="cd06261">
    <property type="entry name" value="TM_PBP2"/>
    <property type="match status" value="1"/>
</dbReference>
<feature type="transmembrane region" description="Helical" evidence="7">
    <location>
        <begin position="12"/>
        <end position="33"/>
    </location>
</feature>
<evidence type="ECO:0000256" key="6">
    <source>
        <dbReference type="ARBA" id="ARBA00023136"/>
    </source>
</evidence>
<proteinExistence type="inferred from homology"/>
<evidence type="ECO:0000256" key="5">
    <source>
        <dbReference type="ARBA" id="ARBA00022989"/>
    </source>
</evidence>
<dbReference type="RefSeq" id="WP_024269198.1">
    <property type="nucleotide sequence ID" value="NC_023035.1"/>
</dbReference>
<keyword evidence="10" id="KW-1185">Reference proteome</keyword>
<dbReference type="eggNOG" id="COG1175">
    <property type="taxonomic scope" value="Bacteria"/>
</dbReference>
<evidence type="ECO:0000256" key="3">
    <source>
        <dbReference type="ARBA" id="ARBA00022475"/>
    </source>
</evidence>
<dbReference type="OrthoDB" id="9786413at2"/>
<name>V5WMC3_9SPIO</name>
<reference evidence="9 10" key="1">
    <citation type="journal article" date="2015" name="Stand. Genomic Sci.">
        <title>Complete genome sequence and description of Salinispira pacifica gen. nov., sp. nov., a novel spirochaete isolated form a hypersaline microbial mat.</title>
        <authorList>
            <person name="Ben Hania W."/>
            <person name="Joseph M."/>
            <person name="Schumann P."/>
            <person name="Bunk B."/>
            <person name="Fiebig A."/>
            <person name="Sproer C."/>
            <person name="Klenk H.P."/>
            <person name="Fardeau M.L."/>
            <person name="Spring S."/>
        </authorList>
    </citation>
    <scope>NUCLEOTIDE SEQUENCE [LARGE SCALE GENOMIC DNA]</scope>
    <source>
        <strain evidence="9 10">L21-RPul-D2</strain>
    </source>
</reference>
<sequence length="359" mass="40140">MVVQEARFQKLLLAIFWLVLVLALLIFAFSIIGNKDSGIPTFVNAILVIVVGIGGIWALYWSGNNVAEMTGEKRRDKIVAYFYIFPAIFILGVYLVYPAVRTIILSFYDRTSTNFVGLQNYVHIFSDGKMLITLRNTLMWVVVVPTVAVSLGLVIAVLVDKLNPTAEKVFKALIFLPMAISFVGAGVIFRFIYYKAPFGSEIGLLNAIRNAMGNESIAWLIQEPWNNFLLMFIMIWLQTGFAMVILSSAIKNVPADLHEAARIDGAGPFRIFFQITIPYIRNSIIMVMTTILFLVLKAFDIVFVMTSGDYNTDVVASAMYDQTFQQGNFGVGSSLAVLLFIFVVPFVIQNIRNMRDNGV</sequence>
<dbReference type="AlphaFoldDB" id="V5WMC3"/>
<dbReference type="HOGENOM" id="CLU_016047_0_0_12"/>
<feature type="transmembrane region" description="Helical" evidence="7">
    <location>
        <begin position="138"/>
        <end position="160"/>
    </location>
</feature>
<keyword evidence="4 7" id="KW-0812">Transmembrane</keyword>
<evidence type="ECO:0000313" key="9">
    <source>
        <dbReference type="EMBL" id="AHC16301.1"/>
    </source>
</evidence>
<keyword evidence="5 7" id="KW-1133">Transmembrane helix</keyword>
<dbReference type="GO" id="GO:0055085">
    <property type="term" value="P:transmembrane transport"/>
    <property type="evidence" value="ECO:0007669"/>
    <property type="project" value="InterPro"/>
</dbReference>
<dbReference type="EMBL" id="CP006939">
    <property type="protein sequence ID" value="AHC16301.1"/>
    <property type="molecule type" value="Genomic_DNA"/>
</dbReference>
<dbReference type="InterPro" id="IPR051393">
    <property type="entry name" value="ABC_transporter_permease"/>
</dbReference>
<dbReference type="Gene3D" id="1.10.3720.10">
    <property type="entry name" value="MetI-like"/>
    <property type="match status" value="1"/>
</dbReference>